<dbReference type="Proteomes" id="UP000298246">
    <property type="component" value="Unassembled WGS sequence"/>
</dbReference>
<sequence length="66" mass="7783">MEENRIGVCMICEQQSSGGIRIMSAFLCDACSMEIVRTDVRDKRYPFFVKQMRHMFQATPTRSKWM</sequence>
<proteinExistence type="predicted"/>
<evidence type="ECO:0000313" key="2">
    <source>
        <dbReference type="Proteomes" id="UP000298246"/>
    </source>
</evidence>
<evidence type="ECO:0000313" key="1">
    <source>
        <dbReference type="EMBL" id="TFE84712.1"/>
    </source>
</evidence>
<dbReference type="Pfam" id="PF10764">
    <property type="entry name" value="Gin"/>
    <property type="match status" value="1"/>
</dbReference>
<comment type="caution">
    <text evidence="1">The sequence shown here is derived from an EMBL/GenBank/DDBJ whole genome shotgun (WGS) entry which is preliminary data.</text>
</comment>
<dbReference type="RefSeq" id="WP_134755911.1">
    <property type="nucleotide sequence ID" value="NZ_MYFO02000021.1"/>
</dbReference>
<keyword evidence="2" id="KW-1185">Reference proteome</keyword>
<evidence type="ECO:0008006" key="3">
    <source>
        <dbReference type="Google" id="ProtNLM"/>
    </source>
</evidence>
<dbReference type="EMBL" id="MYFO01000032">
    <property type="protein sequence ID" value="TFE84712.1"/>
    <property type="molecule type" value="Genomic_DNA"/>
</dbReference>
<dbReference type="AlphaFoldDB" id="A0A4Y8PUT8"/>
<organism evidence="1 2">
    <name type="scientific">Paenibacillus athensensis</name>
    <dbReference type="NCBI Taxonomy" id="1967502"/>
    <lineage>
        <taxon>Bacteria</taxon>
        <taxon>Bacillati</taxon>
        <taxon>Bacillota</taxon>
        <taxon>Bacilli</taxon>
        <taxon>Bacillales</taxon>
        <taxon>Paenibacillaceae</taxon>
        <taxon>Paenibacillus</taxon>
    </lineage>
</organism>
<protein>
    <recommendedName>
        <fullName evidence="3">Inhibitor of sigma-G Gin</fullName>
    </recommendedName>
</protein>
<dbReference type="OrthoDB" id="2886653at2"/>
<accession>A0A4Y8PUT8</accession>
<dbReference type="InterPro" id="IPR019700">
    <property type="entry name" value="Sigma-G_inhibitor_Gin"/>
</dbReference>
<name>A0A4Y8PUT8_9BACL</name>
<gene>
    <name evidence="1" type="ORF">B5M42_19590</name>
</gene>
<reference evidence="1 2" key="1">
    <citation type="submission" date="2017-03" db="EMBL/GenBank/DDBJ databases">
        <title>Isolation of Levoglucosan Utilizing Bacteria.</title>
        <authorList>
            <person name="Arya A.S."/>
        </authorList>
    </citation>
    <scope>NUCLEOTIDE SEQUENCE [LARGE SCALE GENOMIC DNA]</scope>
    <source>
        <strain evidence="1 2">MEC069</strain>
    </source>
</reference>